<keyword evidence="7" id="KW-1185">Reference proteome</keyword>
<keyword evidence="2" id="KW-0238">DNA-binding</keyword>
<protein>
    <recommendedName>
        <fullName evidence="5">NAC domain-containing protein</fullName>
    </recommendedName>
</protein>
<gene>
    <name evidence="6" type="ORF">J5N97_013230</name>
</gene>
<evidence type="ECO:0000313" key="7">
    <source>
        <dbReference type="Proteomes" id="UP001085076"/>
    </source>
</evidence>
<reference evidence="6" key="1">
    <citation type="submission" date="2021-03" db="EMBL/GenBank/DDBJ databases">
        <authorList>
            <person name="Li Z."/>
            <person name="Yang C."/>
        </authorList>
    </citation>
    <scope>NUCLEOTIDE SEQUENCE</scope>
    <source>
        <strain evidence="6">Dzin_1.0</strain>
        <tissue evidence="6">Leaf</tissue>
    </source>
</reference>
<dbReference type="PROSITE" id="PS51005">
    <property type="entry name" value="NAC"/>
    <property type="match status" value="1"/>
</dbReference>
<keyword evidence="3" id="KW-0804">Transcription</keyword>
<dbReference type="Gene3D" id="2.170.150.80">
    <property type="entry name" value="NAC domain"/>
    <property type="match status" value="1"/>
</dbReference>
<evidence type="ECO:0000256" key="3">
    <source>
        <dbReference type="ARBA" id="ARBA00023163"/>
    </source>
</evidence>
<reference evidence="6" key="2">
    <citation type="journal article" date="2022" name="Hortic Res">
        <title>The genome of Dioscorea zingiberensis sheds light on the biosynthesis, origin and evolution of the medicinally important diosgenin saponins.</title>
        <authorList>
            <person name="Li Y."/>
            <person name="Tan C."/>
            <person name="Li Z."/>
            <person name="Guo J."/>
            <person name="Li S."/>
            <person name="Chen X."/>
            <person name="Wang C."/>
            <person name="Dai X."/>
            <person name="Yang H."/>
            <person name="Song W."/>
            <person name="Hou L."/>
            <person name="Xu J."/>
            <person name="Tong Z."/>
            <person name="Xu A."/>
            <person name="Yuan X."/>
            <person name="Wang W."/>
            <person name="Yang Q."/>
            <person name="Chen L."/>
            <person name="Sun Z."/>
            <person name="Wang K."/>
            <person name="Pan B."/>
            <person name="Chen J."/>
            <person name="Bao Y."/>
            <person name="Liu F."/>
            <person name="Qi X."/>
            <person name="Gang D.R."/>
            <person name="Wen J."/>
            <person name="Li J."/>
        </authorList>
    </citation>
    <scope>NUCLEOTIDE SEQUENCE</scope>
    <source>
        <strain evidence="6">Dzin_1.0</strain>
    </source>
</reference>
<dbReference type="AlphaFoldDB" id="A0A9D5CQD1"/>
<organism evidence="6 7">
    <name type="scientific">Dioscorea zingiberensis</name>
    <dbReference type="NCBI Taxonomy" id="325984"/>
    <lineage>
        <taxon>Eukaryota</taxon>
        <taxon>Viridiplantae</taxon>
        <taxon>Streptophyta</taxon>
        <taxon>Embryophyta</taxon>
        <taxon>Tracheophyta</taxon>
        <taxon>Spermatophyta</taxon>
        <taxon>Magnoliopsida</taxon>
        <taxon>Liliopsida</taxon>
        <taxon>Dioscoreales</taxon>
        <taxon>Dioscoreaceae</taxon>
        <taxon>Dioscorea</taxon>
    </lineage>
</organism>
<sequence>MNGMTKKIYDKHVLLGTTTTLTYIYTQQRKKIKTKWVMHEYRVDASIFNTSQSRTTELVLCYTQESGRGAIPNRHEELLTEERPRVLLPKKRQREDGDQPVYKSITAGENDLRFEFTMDKLGANPVEPLLKSVDAQAKEREKITSETTEWIREQVPAEIIEDWIRELEN</sequence>
<comment type="caution">
    <text evidence="6">The sequence shown here is derived from an EMBL/GenBank/DDBJ whole genome shotgun (WGS) entry which is preliminary data.</text>
</comment>
<name>A0A9D5CQD1_9LILI</name>
<accession>A0A9D5CQD1</accession>
<keyword evidence="1" id="KW-0805">Transcription regulation</keyword>
<feature type="domain" description="NAC" evidence="5">
    <location>
        <begin position="1"/>
        <end position="66"/>
    </location>
</feature>
<dbReference type="InterPro" id="IPR003441">
    <property type="entry name" value="NAC-dom"/>
</dbReference>
<evidence type="ECO:0000256" key="2">
    <source>
        <dbReference type="ARBA" id="ARBA00023125"/>
    </source>
</evidence>
<dbReference type="GO" id="GO:0006355">
    <property type="term" value="P:regulation of DNA-templated transcription"/>
    <property type="evidence" value="ECO:0007669"/>
    <property type="project" value="InterPro"/>
</dbReference>
<dbReference type="SUPFAM" id="SSF101941">
    <property type="entry name" value="NAC domain"/>
    <property type="match status" value="1"/>
</dbReference>
<dbReference type="InterPro" id="IPR036093">
    <property type="entry name" value="NAC_dom_sf"/>
</dbReference>
<evidence type="ECO:0000256" key="1">
    <source>
        <dbReference type="ARBA" id="ARBA00023015"/>
    </source>
</evidence>
<proteinExistence type="predicted"/>
<dbReference type="EMBL" id="JAGGNH010000003">
    <property type="protein sequence ID" value="KAJ0977756.1"/>
    <property type="molecule type" value="Genomic_DNA"/>
</dbReference>
<dbReference type="GO" id="GO:0003677">
    <property type="term" value="F:DNA binding"/>
    <property type="evidence" value="ECO:0007669"/>
    <property type="project" value="UniProtKB-KW"/>
</dbReference>
<keyword evidence="4" id="KW-0539">Nucleus</keyword>
<evidence type="ECO:0000259" key="5">
    <source>
        <dbReference type="PROSITE" id="PS51005"/>
    </source>
</evidence>
<evidence type="ECO:0000313" key="6">
    <source>
        <dbReference type="EMBL" id="KAJ0977756.1"/>
    </source>
</evidence>
<dbReference type="Proteomes" id="UP001085076">
    <property type="component" value="Miscellaneous, Linkage group lg03"/>
</dbReference>
<evidence type="ECO:0000256" key="4">
    <source>
        <dbReference type="ARBA" id="ARBA00023242"/>
    </source>
</evidence>